<evidence type="ECO:0000259" key="2">
    <source>
        <dbReference type="Pfam" id="PF09822"/>
    </source>
</evidence>
<sequence length="557" mass="62718">MNKARLKKGGIILGGIILINVLATLTYSRIDFTQDQRYTLSPAAIKIVNKAKSPIIVDVFLAGEFPSEFRRLQNETRQLLEEFSAENKNIVFNFVDPTAEGGDAQQIAQEFYQLGMTPEQINVLQNGKTSQTIMFPWATAFHQNKTVKIPLLKKKLGDSNEAVVNSSVENLEYAFANAFSKLVTPKKKKIAFMVGNGELPTRNIQDFLKTVQEYYYAAPFTLDSVALNPQRTLGQLQEFDLIIEAKPTQAFTENEKYVLDQYLMNGGKAIWLVDQVAAEKDSLFNATNQLLAFPRELNLKDLFFSYGVRLNPTLVNDLISAPLILSVGEGANAQSNPYPWFYSPLVQPNPNHPIGTNVEAVRFDFAGTIDTLENDLNKTVLLSTSDKVKKEGVPKIIPLSIVEQQPDPSSYGNERYALGVLLEGTFNSTYKNRITPFDISAHKEQSQPTQLVVIADGDVIKNEVTAGKVYELGFDRFTRQTFGNKEFLLNTVNYLLDDTGLIDLRSKEVSIAFLDQDKVEDERLLWQSFNLILPLSLLLIFGIIYTLLRRKKYQRPL</sequence>
<dbReference type="NCBIfam" id="TIGR03521">
    <property type="entry name" value="GldG"/>
    <property type="match status" value="1"/>
</dbReference>
<reference evidence="5" key="1">
    <citation type="journal article" date="2019" name="Int. J. Syst. Evol. Microbiol.">
        <title>The Global Catalogue of Microorganisms (GCM) 10K type strain sequencing project: providing services to taxonomists for standard genome sequencing and annotation.</title>
        <authorList>
            <consortium name="The Broad Institute Genomics Platform"/>
            <consortium name="The Broad Institute Genome Sequencing Center for Infectious Disease"/>
            <person name="Wu L."/>
            <person name="Ma J."/>
        </authorList>
    </citation>
    <scope>NUCLEOTIDE SEQUENCE [LARGE SCALE GENOMIC DNA]</scope>
    <source>
        <strain evidence="5">JCM 16082</strain>
    </source>
</reference>
<evidence type="ECO:0000259" key="3">
    <source>
        <dbReference type="Pfam" id="PF23357"/>
    </source>
</evidence>
<feature type="transmembrane region" description="Helical" evidence="1">
    <location>
        <begin position="524"/>
        <end position="548"/>
    </location>
</feature>
<dbReference type="InterPro" id="IPR055396">
    <property type="entry name" value="DUF7088"/>
</dbReference>
<dbReference type="EMBL" id="BAAAFG010000013">
    <property type="protein sequence ID" value="GAA0872151.1"/>
    <property type="molecule type" value="Genomic_DNA"/>
</dbReference>
<name>A0ABP3XVX9_9FLAO</name>
<accession>A0ABP3XVX9</accession>
<keyword evidence="1" id="KW-0812">Transmembrane</keyword>
<keyword evidence="1" id="KW-1133">Transmembrane helix</keyword>
<keyword evidence="1" id="KW-0472">Membrane</keyword>
<dbReference type="Proteomes" id="UP001500507">
    <property type="component" value="Unassembled WGS sequence"/>
</dbReference>
<evidence type="ECO:0000256" key="1">
    <source>
        <dbReference type="SAM" id="Phobius"/>
    </source>
</evidence>
<dbReference type="RefSeq" id="WP_343765006.1">
    <property type="nucleotide sequence ID" value="NZ_BAAAFG010000013.1"/>
</dbReference>
<evidence type="ECO:0000313" key="4">
    <source>
        <dbReference type="EMBL" id="GAA0872151.1"/>
    </source>
</evidence>
<dbReference type="Pfam" id="PF23357">
    <property type="entry name" value="DUF7088"/>
    <property type="match status" value="1"/>
</dbReference>
<dbReference type="InterPro" id="IPR019863">
    <property type="entry name" value="Motility-assoc_ABC-rel_GldG"/>
</dbReference>
<dbReference type="Pfam" id="PF09822">
    <property type="entry name" value="ABC_transp_aux"/>
    <property type="match status" value="1"/>
</dbReference>
<comment type="caution">
    <text evidence="4">The sequence shown here is derived from an EMBL/GenBank/DDBJ whole genome shotgun (WGS) entry which is preliminary data.</text>
</comment>
<evidence type="ECO:0000313" key="5">
    <source>
        <dbReference type="Proteomes" id="UP001500507"/>
    </source>
</evidence>
<feature type="domain" description="DUF7088" evidence="3">
    <location>
        <begin position="34"/>
        <end position="139"/>
    </location>
</feature>
<dbReference type="InterPro" id="IPR019196">
    <property type="entry name" value="ABC_transp_unknown"/>
</dbReference>
<feature type="domain" description="ABC-type uncharacterised transport system" evidence="2">
    <location>
        <begin position="187"/>
        <end position="490"/>
    </location>
</feature>
<keyword evidence="5" id="KW-1185">Reference proteome</keyword>
<protein>
    <submittedName>
        <fullName evidence="4">Gliding motility-associated ABC transporter substrate-binding protein GldG</fullName>
    </submittedName>
</protein>
<organism evidence="4 5">
    <name type="scientific">Gangjinia marincola</name>
    <dbReference type="NCBI Taxonomy" id="578463"/>
    <lineage>
        <taxon>Bacteria</taxon>
        <taxon>Pseudomonadati</taxon>
        <taxon>Bacteroidota</taxon>
        <taxon>Flavobacteriia</taxon>
        <taxon>Flavobacteriales</taxon>
        <taxon>Flavobacteriaceae</taxon>
        <taxon>Gangjinia</taxon>
    </lineage>
</organism>
<proteinExistence type="predicted"/>
<gene>
    <name evidence="4" type="primary">gldG</name>
    <name evidence="4" type="ORF">GCM10009117_12980</name>
</gene>